<comment type="cofactor">
    <cofactor evidence="3">
        <name>Mg(2+)</name>
        <dbReference type="ChEBI" id="CHEBI:18420"/>
    </cofactor>
</comment>
<dbReference type="CDD" id="cd03481">
    <property type="entry name" value="TopoIIA_Trans_ScTopoIIA"/>
    <property type="match status" value="1"/>
</dbReference>
<dbReference type="SMART" id="SM00433">
    <property type="entry name" value="TOP2c"/>
    <property type="match status" value="1"/>
</dbReference>
<protein>
    <recommendedName>
        <fullName evidence="5">DNA topoisomerase (ATP-hydrolyzing)</fullName>
        <ecNumber evidence="5">5.6.2.2</ecNumber>
    </recommendedName>
</protein>
<name>A0A6C0BF32_9ZZZZ</name>
<keyword evidence="6" id="KW-0479">Metal-binding</keyword>
<dbReference type="GO" id="GO:0003677">
    <property type="term" value="F:DNA binding"/>
    <property type="evidence" value="ECO:0007669"/>
    <property type="project" value="UniProtKB-KW"/>
</dbReference>
<feature type="domain" description="Topo IIA-type catalytic" evidence="14">
    <location>
        <begin position="675"/>
        <end position="1105"/>
    </location>
</feature>
<dbReference type="GO" id="GO:0003918">
    <property type="term" value="F:DNA topoisomerase type II (double strand cut, ATP-hydrolyzing) activity"/>
    <property type="evidence" value="ECO:0007669"/>
    <property type="project" value="UniProtKB-EC"/>
</dbReference>
<dbReference type="SMART" id="SM00387">
    <property type="entry name" value="HATPase_c"/>
    <property type="match status" value="1"/>
</dbReference>
<evidence type="ECO:0000256" key="10">
    <source>
        <dbReference type="ARBA" id="ARBA00023029"/>
    </source>
</evidence>
<reference evidence="15" key="1">
    <citation type="journal article" date="2020" name="Nature">
        <title>Giant virus diversity and host interactions through global metagenomics.</title>
        <authorList>
            <person name="Schulz F."/>
            <person name="Roux S."/>
            <person name="Paez-Espino D."/>
            <person name="Jungbluth S."/>
            <person name="Walsh D.A."/>
            <person name="Denef V.J."/>
            <person name="McMahon K.D."/>
            <person name="Konstantinidis K.T."/>
            <person name="Eloe-Fadrosh E.A."/>
            <person name="Kyrpides N.C."/>
            <person name="Woyke T."/>
        </authorList>
    </citation>
    <scope>NUCLEOTIDE SEQUENCE</scope>
    <source>
        <strain evidence="15">GVMAG-M-3300010354-11</strain>
    </source>
</reference>
<dbReference type="InterPro" id="IPR003594">
    <property type="entry name" value="HATPase_dom"/>
</dbReference>
<dbReference type="InterPro" id="IPR013757">
    <property type="entry name" value="Topo_IIA_A_a_sf"/>
</dbReference>
<dbReference type="Gene3D" id="3.30.230.10">
    <property type="match status" value="1"/>
</dbReference>
<evidence type="ECO:0000256" key="9">
    <source>
        <dbReference type="ARBA" id="ARBA00022842"/>
    </source>
</evidence>
<dbReference type="SUPFAM" id="SSF54211">
    <property type="entry name" value="Ribosomal protein S5 domain 2-like"/>
    <property type="match status" value="1"/>
</dbReference>
<dbReference type="PRINTS" id="PR00418">
    <property type="entry name" value="TPI2FAMILY"/>
</dbReference>
<dbReference type="FunFam" id="3.40.50.670:FF:000001">
    <property type="entry name" value="DNA topoisomerase 2"/>
    <property type="match status" value="1"/>
</dbReference>
<dbReference type="InterPro" id="IPR013759">
    <property type="entry name" value="Topo_IIA_B_C"/>
</dbReference>
<evidence type="ECO:0000256" key="7">
    <source>
        <dbReference type="ARBA" id="ARBA00022741"/>
    </source>
</evidence>
<proteinExistence type="inferred from homology"/>
<dbReference type="Pfam" id="PF16898">
    <property type="entry name" value="TOPRIM_C"/>
    <property type="match status" value="1"/>
</dbReference>
<feature type="domain" description="Toprim" evidence="13">
    <location>
        <begin position="431"/>
        <end position="545"/>
    </location>
</feature>
<evidence type="ECO:0000256" key="5">
    <source>
        <dbReference type="ARBA" id="ARBA00012895"/>
    </source>
</evidence>
<keyword evidence="9" id="KW-0460">Magnesium</keyword>
<dbReference type="GO" id="GO:0006265">
    <property type="term" value="P:DNA topological change"/>
    <property type="evidence" value="ECO:0007669"/>
    <property type="project" value="InterPro"/>
</dbReference>
<dbReference type="GO" id="GO:0005524">
    <property type="term" value="F:ATP binding"/>
    <property type="evidence" value="ECO:0007669"/>
    <property type="project" value="UniProtKB-KW"/>
</dbReference>
<dbReference type="FunFam" id="3.90.199.10:FF:000002">
    <property type="entry name" value="DNA topoisomerase 2"/>
    <property type="match status" value="1"/>
</dbReference>
<dbReference type="InterPro" id="IPR020568">
    <property type="entry name" value="Ribosomal_Su5_D2-typ_SF"/>
</dbReference>
<dbReference type="InterPro" id="IPR001154">
    <property type="entry name" value="TopoII_euk"/>
</dbReference>
<keyword evidence="11" id="KW-0238">DNA-binding</keyword>
<keyword evidence="7" id="KW-0547">Nucleotide-binding</keyword>
<dbReference type="PANTHER" id="PTHR10169:SF38">
    <property type="entry name" value="DNA TOPOISOMERASE 2"/>
    <property type="match status" value="1"/>
</dbReference>
<comment type="catalytic activity">
    <reaction evidence="1">
        <text>ATP-dependent breakage, passage and rejoining of double-stranded DNA.</text>
        <dbReference type="EC" id="5.6.2.2"/>
    </reaction>
</comment>
<dbReference type="InterPro" id="IPR006171">
    <property type="entry name" value="TOPRIM_dom"/>
</dbReference>
<evidence type="ECO:0000256" key="2">
    <source>
        <dbReference type="ARBA" id="ARBA00001913"/>
    </source>
</evidence>
<dbReference type="Pfam" id="PF02518">
    <property type="entry name" value="HATPase_c"/>
    <property type="match status" value="1"/>
</dbReference>
<dbReference type="GO" id="GO:0000819">
    <property type="term" value="P:sister chromatid segregation"/>
    <property type="evidence" value="ECO:0007669"/>
    <property type="project" value="TreeGrafter"/>
</dbReference>
<keyword evidence="10" id="KW-0799">Topoisomerase</keyword>
<organism evidence="15">
    <name type="scientific">viral metagenome</name>
    <dbReference type="NCBI Taxonomy" id="1070528"/>
    <lineage>
        <taxon>unclassified sequences</taxon>
        <taxon>metagenomes</taxon>
        <taxon>organismal metagenomes</taxon>
    </lineage>
</organism>
<dbReference type="PROSITE" id="PS52040">
    <property type="entry name" value="TOPO_IIA"/>
    <property type="match status" value="1"/>
</dbReference>
<evidence type="ECO:0000256" key="8">
    <source>
        <dbReference type="ARBA" id="ARBA00022840"/>
    </source>
</evidence>
<evidence type="ECO:0000256" key="6">
    <source>
        <dbReference type="ARBA" id="ARBA00022723"/>
    </source>
</evidence>
<dbReference type="InterPro" id="IPR001241">
    <property type="entry name" value="Topo_IIA"/>
</dbReference>
<dbReference type="InterPro" id="IPR036890">
    <property type="entry name" value="HATPase_C_sf"/>
</dbReference>
<sequence length="1136" mass="130803">MSLSNKYKKLEGREHVLTRPGMYIGSVDEDSCQTWVFKENENRVVKESVKYVAGLYKIFDEILVNAIDHAVRLKSQPDCKNLVKSIKIVIDKNTGVIEVTNDGEGIEIEKHPEHGMYIPELIFGNLLTSTNYDDNEEKCIGGQNGIGAKACNIFSKFFEIETVDSNKKKVYKQRFEDNMSKVNTPLIEKYTKKPYTTIRFMPDYAKFNMKGLTDDMYSLMLKRVYDTCAVTDNDVSVFCNGKKLEFKNFESYVNLYLGDKNSHARVYEKINERWEVVASYNDFSGFEQVSFVNGIWTLRGGKHVDYIVNQITKKLIDLISKKKKDINIKPQIVKDNLIVFVKSTVVNPSFDSQSKETLTTPASKFGSKGEVSDKFIEKLYKSGIVEKICEISQVVDNNKMKKTDGKKRTIIKGVHKLDDANWAGSGKSKDCVLILTEGDSAKSMAIAGLSEVGRDRYGVFPLRGKILNVKDVTMKKISENEEISTLKKIIGLEAGKDYKSIDDLRYGRIMIMCDQDHDGSHIKGLLFNMFHTLWPSLLIRNDFISSMLTPIIKVKKGKDIISFYSMTDYENWKHANNDGKGWDIKYYKGLGTSDNQEAKEYFRQMKMVSYKWDDSTSNNVLDLAFNKKRADDRKEWLGAYDKQTILDCAQVDVSYDEFVNKELIHFSNYDIERSIPSICDGLKISQRKILYAAFKKNLYDKEIKVAQFCGYVMEHTSYHHGDASLQAAIIGMAQDFVGSNNINLFKPNGQFGTRIQGGKDSGAPRYINTVLHEITPKIFIKQDQYILNYLNDDGFDIEPEFYMPIIPMVLVNGAIGIGTGFSTNIPCYNPRDIISVLRRLLNNDETVDSHELTPWYRGFTGSIQKCGDKSDKWISRGRVSRLSATKIEVKELPVGYWTEDFKIAMEDYYEKNADFKNYESFYDEKNVHFILTFSNSGVVDELMCIETNSFTRFENEFKLVSLKLLGTTNMYLFNNLGQIKKYNSAIHIIKEFYNVRLSYYQKRKDFMIQQLLKDNSIIENKIRFIKEVVNETIIVHKMKKIDLEVMLKDKEYMLVDDTYDYLLRIPVYNLTIDKVEDLEDEYRRKCEALEKLVATEIKDMWKEELDNLDTTLSSVMEASIDKKITKGKGGRKIKTT</sequence>
<dbReference type="InterPro" id="IPR050634">
    <property type="entry name" value="DNA_Topoisomerase_II"/>
</dbReference>
<dbReference type="PROSITE" id="PS00177">
    <property type="entry name" value="TOPOISOMERASE_II"/>
    <property type="match status" value="1"/>
</dbReference>
<accession>A0A6C0BF32</accession>
<dbReference type="InterPro" id="IPR002205">
    <property type="entry name" value="Topo_IIA_dom_A"/>
</dbReference>
<dbReference type="Gene3D" id="3.30.565.10">
    <property type="entry name" value="Histidine kinase-like ATPase, C-terminal domain"/>
    <property type="match status" value="1"/>
</dbReference>
<dbReference type="Pfam" id="PF00521">
    <property type="entry name" value="DNA_topoisoIV"/>
    <property type="match status" value="1"/>
</dbReference>
<dbReference type="SUPFAM" id="SSF56719">
    <property type="entry name" value="Type II DNA topoisomerase"/>
    <property type="match status" value="1"/>
</dbReference>
<evidence type="ECO:0000259" key="14">
    <source>
        <dbReference type="PROSITE" id="PS52040"/>
    </source>
</evidence>
<dbReference type="PROSITE" id="PS50880">
    <property type="entry name" value="TOPRIM"/>
    <property type="match status" value="1"/>
</dbReference>
<dbReference type="PANTHER" id="PTHR10169">
    <property type="entry name" value="DNA TOPOISOMERASE/GYRASE"/>
    <property type="match status" value="1"/>
</dbReference>
<dbReference type="Gene3D" id="1.10.268.10">
    <property type="entry name" value="Topoisomerase, domain 3"/>
    <property type="match status" value="1"/>
</dbReference>
<dbReference type="SUPFAM" id="SSF55874">
    <property type="entry name" value="ATPase domain of HSP90 chaperone/DNA topoisomerase II/histidine kinase"/>
    <property type="match status" value="1"/>
</dbReference>
<dbReference type="InterPro" id="IPR014721">
    <property type="entry name" value="Ribsml_uS5_D2-typ_fold_subgr"/>
</dbReference>
<dbReference type="SMART" id="SM00434">
    <property type="entry name" value="TOP4c"/>
    <property type="match status" value="1"/>
</dbReference>
<evidence type="ECO:0000256" key="4">
    <source>
        <dbReference type="ARBA" id="ARBA00011080"/>
    </source>
</evidence>
<dbReference type="GO" id="GO:0005634">
    <property type="term" value="C:nucleus"/>
    <property type="evidence" value="ECO:0007669"/>
    <property type="project" value="TreeGrafter"/>
</dbReference>
<keyword evidence="12" id="KW-0413">Isomerase</keyword>
<dbReference type="Gene3D" id="3.90.199.10">
    <property type="entry name" value="Topoisomerase II, domain 5"/>
    <property type="match status" value="1"/>
</dbReference>
<evidence type="ECO:0000256" key="3">
    <source>
        <dbReference type="ARBA" id="ARBA00001946"/>
    </source>
</evidence>
<dbReference type="Gene3D" id="3.30.1490.30">
    <property type="match status" value="1"/>
</dbReference>
<dbReference type="InterPro" id="IPR031660">
    <property type="entry name" value="TOPRIM_C"/>
</dbReference>
<comment type="cofactor">
    <cofactor evidence="2">
        <name>Ca(2+)</name>
        <dbReference type="ChEBI" id="CHEBI:29108"/>
    </cofactor>
</comment>
<dbReference type="FunFam" id="3.30.1490.30:FF:000001">
    <property type="entry name" value="DNA topoisomerase 2"/>
    <property type="match status" value="1"/>
</dbReference>
<dbReference type="Pfam" id="PF01751">
    <property type="entry name" value="Toprim"/>
    <property type="match status" value="1"/>
</dbReference>
<dbReference type="PRINTS" id="PR01158">
    <property type="entry name" value="TOPISMRASEII"/>
</dbReference>
<dbReference type="InterPro" id="IPR013758">
    <property type="entry name" value="Topo_IIA_A/C_ab"/>
</dbReference>
<dbReference type="Gene3D" id="3.30.1360.40">
    <property type="match status" value="1"/>
</dbReference>
<keyword evidence="8" id="KW-0067">ATP-binding</keyword>
<evidence type="ECO:0000256" key="11">
    <source>
        <dbReference type="ARBA" id="ARBA00023125"/>
    </source>
</evidence>
<dbReference type="AlphaFoldDB" id="A0A6C0BF32"/>
<dbReference type="Pfam" id="PF00204">
    <property type="entry name" value="DNA_gyraseB"/>
    <property type="match status" value="1"/>
</dbReference>
<dbReference type="InterPro" id="IPR013760">
    <property type="entry name" value="Topo_IIA-like_dom_sf"/>
</dbReference>
<evidence type="ECO:0000313" key="15">
    <source>
        <dbReference type="EMBL" id="QHS90670.1"/>
    </source>
</evidence>
<evidence type="ECO:0000259" key="13">
    <source>
        <dbReference type="PROSITE" id="PS50880"/>
    </source>
</evidence>
<dbReference type="InterPro" id="IPR018522">
    <property type="entry name" value="TopoIIA_CS"/>
</dbReference>
<evidence type="ECO:0000256" key="12">
    <source>
        <dbReference type="ARBA" id="ARBA00023235"/>
    </source>
</evidence>
<dbReference type="EMBL" id="MN739142">
    <property type="protein sequence ID" value="QHS90670.1"/>
    <property type="molecule type" value="Genomic_DNA"/>
</dbReference>
<dbReference type="InterPro" id="IPR013506">
    <property type="entry name" value="Topo_IIA_bsu_dom2"/>
</dbReference>
<evidence type="ECO:0000256" key="1">
    <source>
        <dbReference type="ARBA" id="ARBA00000185"/>
    </source>
</evidence>
<dbReference type="Gene3D" id="3.40.50.670">
    <property type="match status" value="1"/>
</dbReference>
<dbReference type="GO" id="GO:0046872">
    <property type="term" value="F:metal ion binding"/>
    <property type="evidence" value="ECO:0007669"/>
    <property type="project" value="UniProtKB-KW"/>
</dbReference>
<dbReference type="GO" id="GO:0000712">
    <property type="term" value="P:resolution of meiotic recombination intermediates"/>
    <property type="evidence" value="ECO:0007669"/>
    <property type="project" value="TreeGrafter"/>
</dbReference>
<comment type="similarity">
    <text evidence="4">Belongs to the type II topoisomerase family.</text>
</comment>
<dbReference type="EC" id="5.6.2.2" evidence="5"/>